<dbReference type="SUPFAM" id="SSF161098">
    <property type="entry name" value="MetI-like"/>
    <property type="match status" value="1"/>
</dbReference>
<dbReference type="Gene3D" id="1.10.3720.10">
    <property type="entry name" value="MetI-like"/>
    <property type="match status" value="1"/>
</dbReference>
<evidence type="ECO:0000259" key="9">
    <source>
        <dbReference type="PROSITE" id="PS50928"/>
    </source>
</evidence>
<feature type="transmembrane region" description="Helical" evidence="7">
    <location>
        <begin position="112"/>
        <end position="135"/>
    </location>
</feature>
<evidence type="ECO:0000256" key="7">
    <source>
        <dbReference type="RuleBase" id="RU363032"/>
    </source>
</evidence>
<organism evidence="10 11">
    <name type="scientific">Arthrobacter parietis</name>
    <dbReference type="NCBI Taxonomy" id="271434"/>
    <lineage>
        <taxon>Bacteria</taxon>
        <taxon>Bacillati</taxon>
        <taxon>Actinomycetota</taxon>
        <taxon>Actinomycetes</taxon>
        <taxon>Micrococcales</taxon>
        <taxon>Micrococcaceae</taxon>
        <taxon>Arthrobacter</taxon>
    </lineage>
</organism>
<evidence type="ECO:0000313" key="11">
    <source>
        <dbReference type="Proteomes" id="UP001500974"/>
    </source>
</evidence>
<evidence type="ECO:0000313" key="10">
    <source>
        <dbReference type="EMBL" id="GAA2173782.1"/>
    </source>
</evidence>
<dbReference type="EMBL" id="BAAAON010000001">
    <property type="protein sequence ID" value="GAA2173782.1"/>
    <property type="molecule type" value="Genomic_DNA"/>
</dbReference>
<evidence type="ECO:0000256" key="8">
    <source>
        <dbReference type="SAM" id="MobiDB-lite"/>
    </source>
</evidence>
<name>A0ABP5MGL2_9MICC</name>
<comment type="subcellular location">
    <subcellularLocation>
        <location evidence="1 7">Cell membrane</location>
        <topology evidence="1 7">Multi-pass membrane protein</topology>
    </subcellularLocation>
</comment>
<feature type="transmembrane region" description="Helical" evidence="7">
    <location>
        <begin position="50"/>
        <end position="71"/>
    </location>
</feature>
<dbReference type="InterPro" id="IPR000515">
    <property type="entry name" value="MetI-like"/>
</dbReference>
<keyword evidence="6 7" id="KW-0472">Membrane</keyword>
<feature type="transmembrane region" description="Helical" evidence="7">
    <location>
        <begin position="181"/>
        <end position="201"/>
    </location>
</feature>
<reference evidence="11" key="1">
    <citation type="journal article" date="2019" name="Int. J. Syst. Evol. Microbiol.">
        <title>The Global Catalogue of Microorganisms (GCM) 10K type strain sequencing project: providing services to taxonomists for standard genome sequencing and annotation.</title>
        <authorList>
            <consortium name="The Broad Institute Genomics Platform"/>
            <consortium name="The Broad Institute Genome Sequencing Center for Infectious Disease"/>
            <person name="Wu L."/>
            <person name="Ma J."/>
        </authorList>
    </citation>
    <scope>NUCLEOTIDE SEQUENCE [LARGE SCALE GENOMIC DNA]</scope>
    <source>
        <strain evidence="11">JCM 14917</strain>
    </source>
</reference>
<feature type="domain" description="ABC transmembrane type-1" evidence="9">
    <location>
        <begin position="112"/>
        <end position="302"/>
    </location>
</feature>
<keyword evidence="4 7" id="KW-0812">Transmembrane</keyword>
<evidence type="ECO:0000256" key="2">
    <source>
        <dbReference type="ARBA" id="ARBA00022448"/>
    </source>
</evidence>
<protein>
    <submittedName>
        <fullName evidence="10">Carbohydrate ABC transporter permease</fullName>
    </submittedName>
</protein>
<feature type="region of interest" description="Disordered" evidence="8">
    <location>
        <begin position="1"/>
        <end position="38"/>
    </location>
</feature>
<comment type="caution">
    <text evidence="10">The sequence shown here is derived from an EMBL/GenBank/DDBJ whole genome shotgun (WGS) entry which is preliminary data.</text>
</comment>
<feature type="transmembrane region" description="Helical" evidence="7">
    <location>
        <begin position="250"/>
        <end position="274"/>
    </location>
</feature>
<dbReference type="PROSITE" id="PS50928">
    <property type="entry name" value="ABC_TM1"/>
    <property type="match status" value="1"/>
</dbReference>
<keyword evidence="3" id="KW-1003">Cell membrane</keyword>
<keyword evidence="2 7" id="KW-0813">Transport</keyword>
<evidence type="ECO:0000256" key="4">
    <source>
        <dbReference type="ARBA" id="ARBA00022692"/>
    </source>
</evidence>
<dbReference type="PANTHER" id="PTHR43744:SF12">
    <property type="entry name" value="ABC TRANSPORTER PERMEASE PROTEIN MG189-RELATED"/>
    <property type="match status" value="1"/>
</dbReference>
<evidence type="ECO:0000256" key="5">
    <source>
        <dbReference type="ARBA" id="ARBA00022989"/>
    </source>
</evidence>
<gene>
    <name evidence="10" type="ORF">GCM10009784_09490</name>
</gene>
<proteinExistence type="inferred from homology"/>
<evidence type="ECO:0000256" key="3">
    <source>
        <dbReference type="ARBA" id="ARBA00022475"/>
    </source>
</evidence>
<dbReference type="CDD" id="cd06261">
    <property type="entry name" value="TM_PBP2"/>
    <property type="match status" value="1"/>
</dbReference>
<accession>A0ABP5MGL2</accession>
<sequence>MSNQTVSTLGGPLPAPPHDKDLNSAGTGKLGTAARRNYRRGRRRPSIGKAISLVLLTLGAIAMIAPFLWMFTTSLRSPGNAYDLPPLWFPNEFQWENYPDAVNGPVPILRNMFNSAVIAIAVSIGMIITAPMAGFAFARLRFPGRNIIFILLLASLMVPPQVTIIPLFLMMSEWGLINNPLSLILPGITGALGVFLMRQFFLSLPEEMLEAARLDGANAWTVYRLIALPLAKNGISTLGIITFLGSWNAYFAPSIFLNDTSTATLPLALVLLLGPYGAGNLSLVMAATVIAILPALIVFIIAQRWIIASLTQSGVKG</sequence>
<feature type="transmembrane region" description="Helical" evidence="7">
    <location>
        <begin position="281"/>
        <end position="307"/>
    </location>
</feature>
<feature type="transmembrane region" description="Helical" evidence="7">
    <location>
        <begin position="222"/>
        <end position="244"/>
    </location>
</feature>
<dbReference type="RefSeq" id="WP_277357497.1">
    <property type="nucleotide sequence ID" value="NZ_BAAAON010000001.1"/>
</dbReference>
<feature type="transmembrane region" description="Helical" evidence="7">
    <location>
        <begin position="147"/>
        <end position="169"/>
    </location>
</feature>
<keyword evidence="11" id="KW-1185">Reference proteome</keyword>
<dbReference type="PANTHER" id="PTHR43744">
    <property type="entry name" value="ABC TRANSPORTER PERMEASE PROTEIN MG189-RELATED-RELATED"/>
    <property type="match status" value="1"/>
</dbReference>
<dbReference type="Pfam" id="PF00528">
    <property type="entry name" value="BPD_transp_1"/>
    <property type="match status" value="1"/>
</dbReference>
<evidence type="ECO:0000256" key="1">
    <source>
        <dbReference type="ARBA" id="ARBA00004651"/>
    </source>
</evidence>
<evidence type="ECO:0000256" key="6">
    <source>
        <dbReference type="ARBA" id="ARBA00023136"/>
    </source>
</evidence>
<comment type="similarity">
    <text evidence="7">Belongs to the binding-protein-dependent transport system permease family.</text>
</comment>
<keyword evidence="5 7" id="KW-1133">Transmembrane helix</keyword>
<dbReference type="Proteomes" id="UP001500974">
    <property type="component" value="Unassembled WGS sequence"/>
</dbReference>
<dbReference type="InterPro" id="IPR035906">
    <property type="entry name" value="MetI-like_sf"/>
</dbReference>